<dbReference type="EMBL" id="SMFQ01000003">
    <property type="protein sequence ID" value="TCJ87411.1"/>
    <property type="molecule type" value="Genomic_DNA"/>
</dbReference>
<dbReference type="InterPro" id="IPR017136">
    <property type="entry name" value="UCP037205"/>
</dbReference>
<dbReference type="Pfam" id="PF10013">
    <property type="entry name" value="DUF2256"/>
    <property type="match status" value="1"/>
</dbReference>
<proteinExistence type="predicted"/>
<evidence type="ECO:0000313" key="2">
    <source>
        <dbReference type="Proteomes" id="UP000294887"/>
    </source>
</evidence>
<name>A0A4R1F9G0_9GAMM</name>
<organism evidence="1 2">
    <name type="scientific">Cocleimonas flava</name>
    <dbReference type="NCBI Taxonomy" id="634765"/>
    <lineage>
        <taxon>Bacteria</taxon>
        <taxon>Pseudomonadati</taxon>
        <taxon>Pseudomonadota</taxon>
        <taxon>Gammaproteobacteria</taxon>
        <taxon>Thiotrichales</taxon>
        <taxon>Thiotrichaceae</taxon>
        <taxon>Cocleimonas</taxon>
    </lineage>
</organism>
<sequence length="57" mass="7029">MTHKKINLAEKQCPVCEKPFSWRKKWQRCWDEVKYCSERCRRNRNSVVNVDNQTRKS</sequence>
<dbReference type="PIRSF" id="PIRSF037205">
    <property type="entry name" value="UCP037205"/>
    <property type="match status" value="1"/>
</dbReference>
<keyword evidence="2" id="KW-1185">Reference proteome</keyword>
<dbReference type="AlphaFoldDB" id="A0A4R1F9G0"/>
<evidence type="ECO:0008006" key="3">
    <source>
        <dbReference type="Google" id="ProtNLM"/>
    </source>
</evidence>
<dbReference type="PANTHER" id="PTHR37463">
    <property type="entry name" value="GSL3115 PROTEIN"/>
    <property type="match status" value="1"/>
</dbReference>
<evidence type="ECO:0000313" key="1">
    <source>
        <dbReference type="EMBL" id="TCJ87411.1"/>
    </source>
</evidence>
<dbReference type="OrthoDB" id="27194at2"/>
<dbReference type="Proteomes" id="UP000294887">
    <property type="component" value="Unassembled WGS sequence"/>
</dbReference>
<gene>
    <name evidence="1" type="ORF">EV695_1921</name>
</gene>
<dbReference type="PANTHER" id="PTHR37463:SF1">
    <property type="entry name" value="DUF2256 DOMAIN-CONTAINING PROTEIN"/>
    <property type="match status" value="1"/>
</dbReference>
<comment type="caution">
    <text evidence="1">The sequence shown here is derived from an EMBL/GenBank/DDBJ whole genome shotgun (WGS) entry which is preliminary data.</text>
</comment>
<dbReference type="RefSeq" id="WP_131905687.1">
    <property type="nucleotide sequence ID" value="NZ_BAAAFU010000004.1"/>
</dbReference>
<protein>
    <recommendedName>
        <fullName evidence="3">DUF2256 domain-containing protein</fullName>
    </recommendedName>
</protein>
<accession>A0A4R1F9G0</accession>
<reference evidence="1 2" key="1">
    <citation type="submission" date="2019-03" db="EMBL/GenBank/DDBJ databases">
        <title>Genomic Encyclopedia of Type Strains, Phase IV (KMG-IV): sequencing the most valuable type-strain genomes for metagenomic binning, comparative biology and taxonomic classification.</title>
        <authorList>
            <person name="Goeker M."/>
        </authorList>
    </citation>
    <scope>NUCLEOTIDE SEQUENCE [LARGE SCALE GENOMIC DNA]</scope>
    <source>
        <strain evidence="1 2">DSM 24830</strain>
    </source>
</reference>